<evidence type="ECO:0000313" key="3">
    <source>
        <dbReference type="WBParaSite" id="PDA_v2.g11097.t1"/>
    </source>
</evidence>
<feature type="compositionally biased region" description="Low complexity" evidence="1">
    <location>
        <begin position="1"/>
        <end position="21"/>
    </location>
</feature>
<feature type="compositionally biased region" description="Low complexity" evidence="1">
    <location>
        <begin position="50"/>
        <end position="59"/>
    </location>
</feature>
<protein>
    <submittedName>
        <fullName evidence="3">Uncharacterized protein</fullName>
    </submittedName>
</protein>
<name>A0A914P037_9BILA</name>
<feature type="region of interest" description="Disordered" evidence="1">
    <location>
        <begin position="1"/>
        <end position="22"/>
    </location>
</feature>
<keyword evidence="2" id="KW-1185">Reference proteome</keyword>
<feature type="compositionally biased region" description="Basic and acidic residues" evidence="1">
    <location>
        <begin position="60"/>
        <end position="76"/>
    </location>
</feature>
<evidence type="ECO:0000313" key="2">
    <source>
        <dbReference type="Proteomes" id="UP000887578"/>
    </source>
</evidence>
<sequence>MDCPSPQISPIKPSPSSTVVAVPPPNNQSIFTYIWKTLTDVFMAPYGGNPVSSSASNSRESSKEEEPPKEDKPKND</sequence>
<dbReference type="WBParaSite" id="PDA_v2.g11097.t1">
    <property type="protein sequence ID" value="PDA_v2.g11097.t1"/>
    <property type="gene ID" value="PDA_v2.g11097"/>
</dbReference>
<accession>A0A914P037</accession>
<evidence type="ECO:0000256" key="1">
    <source>
        <dbReference type="SAM" id="MobiDB-lite"/>
    </source>
</evidence>
<feature type="region of interest" description="Disordered" evidence="1">
    <location>
        <begin position="45"/>
        <end position="76"/>
    </location>
</feature>
<dbReference type="AlphaFoldDB" id="A0A914P037"/>
<proteinExistence type="predicted"/>
<organism evidence="2 3">
    <name type="scientific">Panagrolaimus davidi</name>
    <dbReference type="NCBI Taxonomy" id="227884"/>
    <lineage>
        <taxon>Eukaryota</taxon>
        <taxon>Metazoa</taxon>
        <taxon>Ecdysozoa</taxon>
        <taxon>Nematoda</taxon>
        <taxon>Chromadorea</taxon>
        <taxon>Rhabditida</taxon>
        <taxon>Tylenchina</taxon>
        <taxon>Panagrolaimomorpha</taxon>
        <taxon>Panagrolaimoidea</taxon>
        <taxon>Panagrolaimidae</taxon>
        <taxon>Panagrolaimus</taxon>
    </lineage>
</organism>
<dbReference type="Proteomes" id="UP000887578">
    <property type="component" value="Unplaced"/>
</dbReference>
<reference evidence="3" key="1">
    <citation type="submission" date="2022-11" db="UniProtKB">
        <authorList>
            <consortium name="WormBaseParasite"/>
        </authorList>
    </citation>
    <scope>IDENTIFICATION</scope>
</reference>